<dbReference type="EMBL" id="AZGY01000013">
    <property type="protein sequence ID" value="KZZ93222.1"/>
    <property type="molecule type" value="Genomic_DNA"/>
</dbReference>
<gene>
    <name evidence="2" type="ORF">AAL_05607</name>
</gene>
<keyword evidence="3" id="KW-1185">Reference proteome</keyword>
<evidence type="ECO:0000313" key="2">
    <source>
        <dbReference type="EMBL" id="KZZ93222.1"/>
    </source>
</evidence>
<organism evidence="2 3">
    <name type="scientific">Moelleriella libera RCEF 2490</name>
    <dbReference type="NCBI Taxonomy" id="1081109"/>
    <lineage>
        <taxon>Eukaryota</taxon>
        <taxon>Fungi</taxon>
        <taxon>Dikarya</taxon>
        <taxon>Ascomycota</taxon>
        <taxon>Pezizomycotina</taxon>
        <taxon>Sordariomycetes</taxon>
        <taxon>Hypocreomycetidae</taxon>
        <taxon>Hypocreales</taxon>
        <taxon>Clavicipitaceae</taxon>
        <taxon>Moelleriella</taxon>
    </lineage>
</organism>
<feature type="compositionally biased region" description="Low complexity" evidence="1">
    <location>
        <begin position="63"/>
        <end position="91"/>
    </location>
</feature>
<proteinExistence type="predicted"/>
<evidence type="ECO:0000313" key="3">
    <source>
        <dbReference type="Proteomes" id="UP000078544"/>
    </source>
</evidence>
<dbReference type="Proteomes" id="UP000078544">
    <property type="component" value="Unassembled WGS sequence"/>
</dbReference>
<evidence type="ECO:0000256" key="1">
    <source>
        <dbReference type="SAM" id="MobiDB-lite"/>
    </source>
</evidence>
<accession>A0A167ZXM4</accession>
<reference evidence="2 3" key="1">
    <citation type="journal article" date="2016" name="Genome Biol. Evol.">
        <title>Divergent and convergent evolution of fungal pathogenicity.</title>
        <authorList>
            <person name="Shang Y."/>
            <person name="Xiao G."/>
            <person name="Zheng P."/>
            <person name="Cen K."/>
            <person name="Zhan S."/>
            <person name="Wang C."/>
        </authorList>
    </citation>
    <scope>NUCLEOTIDE SEQUENCE [LARGE SCALE GENOMIC DNA]</scope>
    <source>
        <strain evidence="2 3">RCEF 2490</strain>
    </source>
</reference>
<feature type="region of interest" description="Disordered" evidence="1">
    <location>
        <begin position="63"/>
        <end position="104"/>
    </location>
</feature>
<dbReference type="AlphaFoldDB" id="A0A167ZXM4"/>
<sequence length="167" mass="17376">MSATSRARAPMPLLLIPRKPGVVMCRAPRLSAAAREPRLRLAALLRHSSRPQQAVRKWCFPTASTTTSRATKSTPTCLLDSDASSSQSRQSLARRKQNRQGGTGDGNVAAYWLTRWTQVSRAGRQALEAGGFEAALLVVGGGGGGGDGRASSVPGGTLASCSVSDAA</sequence>
<feature type="region of interest" description="Disordered" evidence="1">
    <location>
        <begin position="143"/>
        <end position="167"/>
    </location>
</feature>
<comment type="caution">
    <text evidence="2">The sequence shown here is derived from an EMBL/GenBank/DDBJ whole genome shotgun (WGS) entry which is preliminary data.</text>
</comment>
<name>A0A167ZXM4_9HYPO</name>
<protein>
    <submittedName>
        <fullName evidence="2">Uncharacterized protein</fullName>
    </submittedName>
</protein>